<comment type="caution">
    <text evidence="1">The sequence shown here is derived from an EMBL/GenBank/DDBJ whole genome shotgun (WGS) entry which is preliminary data.</text>
</comment>
<sequence>VSKDSKDRIHPVVEVLEDNIHPVAEVSENNINPVAVVSEVNQNQIMSNDDSSTSSTVNNSLIKDVNIEKKRKRKIRKLVYSNSQNEIILNSDLDMVYAERRTKTVERVDQVTSPDTINIKHEEPMSETLKINTVENPSNLTEQITGGLKNPTTNDVSSVSERIKKSSSETKRRSLLGTWFYSTSDMSENTNENEDSKPSDVALSTHTFPKSTSSPDLSTSPASNLTTSSNSKPSTTINLPSKVDHSTQNTSTPINNTPPTSSQASTKGYTSNSSSKKPVSNQRSNIKNLPPNPLVQTLPGNRSSWLHFFVSGPPARSGISKIKQRSDVKLISDVEIVSKGETPEMTSINNNTTSLKVSTQNEIDKKVSTSQTISDSSPKLKPSAVKPVPVSIVLPKFDESAINTPMRHPDSPVQKALHAINSYFFPPDKPRDGTLHKWLDEITRSTIDVKRIAIIGVHGWFPAKLLRVVVGEPTGTSVKFCDMMAKAVLGYLSKHNISLPSDAITCIPLEGEGTIETREQLLHKNLLYNKTWCEALTLADVVFVATHSQGTPVGTILLSRLIKERLVNPKQQRICLLAMAGISHGPFPYLKEHYILRYFVGAGRNPDVDASRELFEFIDSESTVAKKYREALNVVTQKGVKLVYVASMDDQVVPLYSGIFIGIEHPSILRAIYVDGPLYQENDFLINLIIFAIKLRNAGILDHGLITQLSEVIIGSLYGEGHSALYNEIDVYTLAVQYLFEVPSVKTSQVKLKKFQAQQKNNPYYLPWSVRGILEDQNVIKNPHFASEINRLKKLYEDWDPSSKVLKELKFRLEPFRDTILGK</sequence>
<keyword evidence="2" id="KW-1185">Reference proteome</keyword>
<organism evidence="1 2">
    <name type="scientific">Scutellospora calospora</name>
    <dbReference type="NCBI Taxonomy" id="85575"/>
    <lineage>
        <taxon>Eukaryota</taxon>
        <taxon>Fungi</taxon>
        <taxon>Fungi incertae sedis</taxon>
        <taxon>Mucoromycota</taxon>
        <taxon>Glomeromycotina</taxon>
        <taxon>Glomeromycetes</taxon>
        <taxon>Diversisporales</taxon>
        <taxon>Gigasporaceae</taxon>
        <taxon>Scutellospora</taxon>
    </lineage>
</organism>
<gene>
    <name evidence="1" type="ORF">SCALOS_LOCUS4161</name>
</gene>
<proteinExistence type="predicted"/>
<evidence type="ECO:0000313" key="2">
    <source>
        <dbReference type="Proteomes" id="UP000789860"/>
    </source>
</evidence>
<protein>
    <submittedName>
        <fullName evidence="1">3325_t:CDS:1</fullName>
    </submittedName>
</protein>
<evidence type="ECO:0000313" key="1">
    <source>
        <dbReference type="EMBL" id="CAG8523414.1"/>
    </source>
</evidence>
<reference evidence="1" key="1">
    <citation type="submission" date="2021-06" db="EMBL/GenBank/DDBJ databases">
        <authorList>
            <person name="Kallberg Y."/>
            <person name="Tangrot J."/>
            <person name="Rosling A."/>
        </authorList>
    </citation>
    <scope>NUCLEOTIDE SEQUENCE</scope>
    <source>
        <strain evidence="1">AU212A</strain>
    </source>
</reference>
<dbReference type="EMBL" id="CAJVPM010005383">
    <property type="protein sequence ID" value="CAG8523414.1"/>
    <property type="molecule type" value="Genomic_DNA"/>
</dbReference>
<accession>A0ACA9LE06</accession>
<name>A0ACA9LE06_9GLOM</name>
<dbReference type="Proteomes" id="UP000789860">
    <property type="component" value="Unassembled WGS sequence"/>
</dbReference>
<feature type="non-terminal residue" evidence="1">
    <location>
        <position position="1"/>
    </location>
</feature>